<dbReference type="RefSeq" id="WP_066050062.1">
    <property type="nucleotide sequence ID" value="NZ_CP014223.1"/>
</dbReference>
<feature type="transmembrane region" description="Helical" evidence="7">
    <location>
        <begin position="302"/>
        <end position="327"/>
    </location>
</feature>
<feature type="transmembrane region" description="Helical" evidence="7">
    <location>
        <begin position="254"/>
        <end position="282"/>
    </location>
</feature>
<evidence type="ECO:0000256" key="5">
    <source>
        <dbReference type="ARBA" id="ARBA00023136"/>
    </source>
</evidence>
<dbReference type="EMBL" id="FQUA01000018">
    <property type="protein sequence ID" value="SHF11984.1"/>
    <property type="molecule type" value="Genomic_DNA"/>
</dbReference>
<feature type="transmembrane region" description="Helical" evidence="7">
    <location>
        <begin position="108"/>
        <end position="125"/>
    </location>
</feature>
<dbReference type="KEGG" id="cpro:CPRO_16350"/>
<dbReference type="InterPro" id="IPR000175">
    <property type="entry name" value="Na/ntran_symport"/>
</dbReference>
<feature type="transmembrane region" description="Helical" evidence="7">
    <location>
        <begin position="13"/>
        <end position="34"/>
    </location>
</feature>
<reference evidence="8 10" key="1">
    <citation type="journal article" date="2016" name="Genome Announc.">
        <title>Complete Genome Sequence of the Amino Acid-Fermenting Clostridium propionicum X2 (DSM 1682).</title>
        <authorList>
            <person name="Poehlein A."/>
            <person name="Schlien K."/>
            <person name="Chowdhury N.P."/>
            <person name="Gottschalk G."/>
            <person name="Buckel W."/>
            <person name="Daniel R."/>
        </authorList>
    </citation>
    <scope>NUCLEOTIDE SEQUENCE [LARGE SCALE GENOMIC DNA]</scope>
    <source>
        <strain evidence="8 10">X2</strain>
    </source>
</reference>
<sequence>MSNSNANVGKEKYAGRFGAIMSMAGMCVGMGNVWRFPYMVGAYGGGAFVLAYLLCVVVVVAPLAIMECGIGKGFGKGMIDVYSDTLHSKKAGKAVGGLFSFGYYSMNFFYFSIVAASLYFVFASATSMWKTVPAVEIYDKLTVNYPLLAVIVVVLVLFTSYIVYKGVANGIEAVSKIMMPLMIAFLVIAILFGVFFIDNIEAGYEFLFKPDFSKLLSFDMWVAAMGQACFSIGVGAGCILVYGSHLGKNSDVTLNMLTVSLFDTCVGMLAGMAIVPACVAMGLSPEAGSKLIFVVLPSLFEILPAGALMGILVFVAIFFAGITSAIAQLEVIVASFVSSFNWSRLKTVFIFGGLNIIAAVIAVYSTKFFDFWNMVSGNYVFIVSAGVGAIVFGWVFGIERIRTEFLNPTSDIQLGKWYTYFTKFVAIPIMLVMMLNSLFPFL</sequence>
<dbReference type="InterPro" id="IPR047218">
    <property type="entry name" value="YocR/YhdH-like"/>
</dbReference>
<evidence type="ECO:0000256" key="6">
    <source>
        <dbReference type="RuleBase" id="RU003732"/>
    </source>
</evidence>
<feature type="transmembrane region" description="Helical" evidence="7">
    <location>
        <begin position="417"/>
        <end position="439"/>
    </location>
</feature>
<reference evidence="9" key="3">
    <citation type="submission" date="2016-11" db="EMBL/GenBank/DDBJ databases">
        <authorList>
            <person name="Varghese N."/>
            <person name="Submissions S."/>
        </authorList>
    </citation>
    <scope>NUCLEOTIDE SEQUENCE</scope>
    <source>
        <strain evidence="9">DSM 1682</strain>
    </source>
</reference>
<feature type="transmembrane region" description="Helical" evidence="7">
    <location>
        <begin position="220"/>
        <end position="242"/>
    </location>
</feature>
<proteinExistence type="inferred from homology"/>
<evidence type="ECO:0000313" key="9">
    <source>
        <dbReference type="EMBL" id="SHF11984.1"/>
    </source>
</evidence>
<dbReference type="Proteomes" id="UP000184204">
    <property type="component" value="Unassembled WGS sequence"/>
</dbReference>
<evidence type="ECO:0000256" key="3">
    <source>
        <dbReference type="ARBA" id="ARBA00022692"/>
    </source>
</evidence>
<comment type="similarity">
    <text evidence="6">Belongs to the sodium:neurotransmitter symporter (SNF) (TC 2.A.22) family.</text>
</comment>
<dbReference type="PRINTS" id="PR00176">
    <property type="entry name" value="NANEUSMPORT"/>
</dbReference>
<name>A0A0X1U8G9_ANAPI</name>
<comment type="subcellular location">
    <subcellularLocation>
        <location evidence="1">Membrane</location>
        <topology evidence="1">Multi-pass membrane protein</topology>
    </subcellularLocation>
</comment>
<evidence type="ECO:0000313" key="11">
    <source>
        <dbReference type="Proteomes" id="UP000184204"/>
    </source>
</evidence>
<dbReference type="PROSITE" id="PS50267">
    <property type="entry name" value="NA_NEUROTRAN_SYMP_3"/>
    <property type="match status" value="1"/>
</dbReference>
<dbReference type="NCBIfam" id="NF037979">
    <property type="entry name" value="Na_transp"/>
    <property type="match status" value="1"/>
</dbReference>
<accession>A0A0X1U8G9</accession>
<reference evidence="10" key="2">
    <citation type="submission" date="2016-01" db="EMBL/GenBank/DDBJ databases">
        <authorList>
            <person name="Poehlein A."/>
            <person name="Schlien K."/>
            <person name="Gottschalk G."/>
            <person name="Buckel W."/>
            <person name="Daniel R."/>
        </authorList>
    </citation>
    <scope>NUCLEOTIDE SEQUENCE [LARGE SCALE GENOMIC DNA]</scope>
    <source>
        <strain evidence="10">X2</strain>
    </source>
</reference>
<feature type="transmembrane region" description="Helical" evidence="7">
    <location>
        <begin position="145"/>
        <end position="164"/>
    </location>
</feature>
<dbReference type="GO" id="GO:0016020">
    <property type="term" value="C:membrane"/>
    <property type="evidence" value="ECO:0007669"/>
    <property type="project" value="UniProtKB-SubCell"/>
</dbReference>
<gene>
    <name evidence="8" type="ORF">CPRO_16350</name>
    <name evidence="9" type="ORF">SAMN02745151_02845</name>
</gene>
<feature type="transmembrane region" description="Helical" evidence="7">
    <location>
        <begin position="348"/>
        <end position="366"/>
    </location>
</feature>
<feature type="transmembrane region" description="Helical" evidence="7">
    <location>
        <begin position="40"/>
        <end position="66"/>
    </location>
</feature>
<dbReference type="InterPro" id="IPR037272">
    <property type="entry name" value="SNS_sf"/>
</dbReference>
<dbReference type="PROSITE" id="PS00610">
    <property type="entry name" value="NA_NEUROTRAN_SYMP_1"/>
    <property type="match status" value="1"/>
</dbReference>
<dbReference type="PANTHER" id="PTHR42948:SF1">
    <property type="entry name" value="TRANSPORTER"/>
    <property type="match status" value="1"/>
</dbReference>
<evidence type="ECO:0000256" key="7">
    <source>
        <dbReference type="SAM" id="Phobius"/>
    </source>
</evidence>
<dbReference type="CDD" id="cd10336">
    <property type="entry name" value="SLC6sbd_Tyt1-Like"/>
    <property type="match status" value="1"/>
</dbReference>
<keyword evidence="6" id="KW-0769">Symport</keyword>
<keyword evidence="3 6" id="KW-0812">Transmembrane</keyword>
<reference evidence="11" key="4">
    <citation type="submission" date="2016-11" db="EMBL/GenBank/DDBJ databases">
        <authorList>
            <person name="Jaros S."/>
            <person name="Januszkiewicz K."/>
            <person name="Wedrychowicz H."/>
        </authorList>
    </citation>
    <scope>NUCLEOTIDE SEQUENCE [LARGE SCALE GENOMIC DNA]</scope>
    <source>
        <strain evidence="11">DSM 1682</strain>
    </source>
</reference>
<evidence type="ECO:0000256" key="1">
    <source>
        <dbReference type="ARBA" id="ARBA00004141"/>
    </source>
</evidence>
<dbReference type="SUPFAM" id="SSF161070">
    <property type="entry name" value="SNF-like"/>
    <property type="match status" value="1"/>
</dbReference>
<feature type="transmembrane region" description="Helical" evidence="7">
    <location>
        <begin position="378"/>
        <end position="396"/>
    </location>
</feature>
<organism evidence="9 11">
    <name type="scientific">Anaerotignum propionicum DSM 1682</name>
    <dbReference type="NCBI Taxonomy" id="991789"/>
    <lineage>
        <taxon>Bacteria</taxon>
        <taxon>Bacillati</taxon>
        <taxon>Bacillota</taxon>
        <taxon>Clostridia</taxon>
        <taxon>Lachnospirales</taxon>
        <taxon>Anaerotignaceae</taxon>
        <taxon>Anaerotignum</taxon>
    </lineage>
</organism>
<evidence type="ECO:0000256" key="4">
    <source>
        <dbReference type="ARBA" id="ARBA00022989"/>
    </source>
</evidence>
<dbReference type="PANTHER" id="PTHR42948">
    <property type="entry name" value="TRANSPORTER"/>
    <property type="match status" value="1"/>
</dbReference>
<keyword evidence="2 6" id="KW-0813">Transport</keyword>
<dbReference type="OrthoDB" id="9762833at2"/>
<dbReference type="Pfam" id="PF00209">
    <property type="entry name" value="SNF"/>
    <property type="match status" value="2"/>
</dbReference>
<keyword evidence="10" id="KW-1185">Reference proteome</keyword>
<keyword evidence="5 7" id="KW-0472">Membrane</keyword>
<dbReference type="EMBL" id="CP014223">
    <property type="protein sequence ID" value="AMJ41225.1"/>
    <property type="molecule type" value="Genomic_DNA"/>
</dbReference>
<protein>
    <recommendedName>
        <fullName evidence="6">Transporter</fullName>
    </recommendedName>
</protein>
<dbReference type="Proteomes" id="UP000068026">
    <property type="component" value="Chromosome"/>
</dbReference>
<keyword evidence="4 7" id="KW-1133">Transmembrane helix</keyword>
<dbReference type="AlphaFoldDB" id="A0A0X1U8G9"/>
<feature type="transmembrane region" description="Helical" evidence="7">
    <location>
        <begin position="176"/>
        <end position="200"/>
    </location>
</feature>
<evidence type="ECO:0000313" key="10">
    <source>
        <dbReference type="Proteomes" id="UP000068026"/>
    </source>
</evidence>
<evidence type="ECO:0000256" key="2">
    <source>
        <dbReference type="ARBA" id="ARBA00022448"/>
    </source>
</evidence>
<dbReference type="GO" id="GO:0015293">
    <property type="term" value="F:symporter activity"/>
    <property type="evidence" value="ECO:0007669"/>
    <property type="project" value="UniProtKB-KW"/>
</dbReference>
<evidence type="ECO:0000313" key="8">
    <source>
        <dbReference type="EMBL" id="AMJ41225.1"/>
    </source>
</evidence>